<evidence type="ECO:0000313" key="3">
    <source>
        <dbReference type="EMBL" id="PDQ35169.1"/>
    </source>
</evidence>
<feature type="domain" description="DUF8010" evidence="1">
    <location>
        <begin position="4"/>
        <end position="93"/>
    </location>
</feature>
<dbReference type="InterPro" id="IPR058498">
    <property type="entry name" value="DUF8185"/>
</dbReference>
<evidence type="ECO:0000259" key="1">
    <source>
        <dbReference type="Pfam" id="PF26035"/>
    </source>
</evidence>
<evidence type="ECO:0000259" key="2">
    <source>
        <dbReference type="Pfam" id="PF26572"/>
    </source>
</evidence>
<reference evidence="4" key="1">
    <citation type="submission" date="2017-03" db="EMBL/GenBank/DDBJ databases">
        <authorList>
            <person name="Lund M.B."/>
        </authorList>
    </citation>
    <scope>NUCLEOTIDE SEQUENCE [LARGE SCALE GENOMIC DNA]</scope>
</reference>
<dbReference type="Pfam" id="PF26572">
    <property type="entry name" value="DUF8185"/>
    <property type="match status" value="1"/>
</dbReference>
<proteinExistence type="predicted"/>
<gene>
    <name evidence="3" type="ORF">B5766_07575</name>
</gene>
<dbReference type="InterPro" id="IPR058323">
    <property type="entry name" value="DUF8010"/>
</dbReference>
<comment type="caution">
    <text evidence="3">The sequence shown here is derived from an EMBL/GenBank/DDBJ whole genome shotgun (WGS) entry which is preliminary data.</text>
</comment>
<dbReference type="Pfam" id="PF26035">
    <property type="entry name" value="DUF8010"/>
    <property type="match status" value="1"/>
</dbReference>
<organism evidence="3 4">
    <name type="scientific">Candidatus Lumbricidiphila eiseniae</name>
    <dbReference type="NCBI Taxonomy" id="1969409"/>
    <lineage>
        <taxon>Bacteria</taxon>
        <taxon>Bacillati</taxon>
        <taxon>Actinomycetota</taxon>
        <taxon>Actinomycetes</taxon>
        <taxon>Micrococcales</taxon>
        <taxon>Microbacteriaceae</taxon>
        <taxon>Candidatus Lumbricidiphila</taxon>
    </lineage>
</organism>
<name>A0A2A6FR15_9MICO</name>
<dbReference type="AlphaFoldDB" id="A0A2A6FR15"/>
<feature type="domain" description="DUF8185" evidence="2">
    <location>
        <begin position="118"/>
        <end position="218"/>
    </location>
</feature>
<dbReference type="Proteomes" id="UP000219994">
    <property type="component" value="Unassembled WGS sequence"/>
</dbReference>
<sequence length="224" mass="24152">MVAFLLASSASLDDLRTYLQRAQRVEDGSLRIISSSGTLAVYTAILYPRGLLDTSPTVLGLRVIELDGGDDVDAVVPLRSTLHRIDLAAEAAPATDNAPCELTLPHEVSTVTWAGISPPRDGWRPLGSLSPQLFEQAAHAGIEEIAEMIPEGTGEQLVQRARAEVWSREIEGVEYIPAGAAFAALSLGFLGDDDIDLYETGPWTRLSTARGHVLVRQKPWALRG</sequence>
<evidence type="ECO:0000313" key="4">
    <source>
        <dbReference type="Proteomes" id="UP000219994"/>
    </source>
</evidence>
<accession>A0A2A6FR15</accession>
<dbReference type="EMBL" id="NAEP01000039">
    <property type="protein sequence ID" value="PDQ35169.1"/>
    <property type="molecule type" value="Genomic_DNA"/>
</dbReference>
<protein>
    <submittedName>
        <fullName evidence="3">Uncharacterized protein</fullName>
    </submittedName>
</protein>